<comment type="caution">
    <text evidence="1">Lacks conserved residue(s) required for the propagation of feature annotation.</text>
</comment>
<dbReference type="SUPFAM" id="SSF55486">
    <property type="entry name" value="Metalloproteases ('zincins'), catalytic domain"/>
    <property type="match status" value="1"/>
</dbReference>
<dbReference type="InterPro" id="IPR024079">
    <property type="entry name" value="MetalloPept_cat_dom_sf"/>
</dbReference>
<sequence>HPKCGAIHPEVEQGGDDDEDEIEVAFNQHSSGEGQRAKRAVGEKTCQVAAIADYRFYEHMGRSSIFKTANYIVISTFTAQSYSGVLSLYIHSPVLQWSYKLGPTVEFKARSYSGVLRHFNTGWSSSKNGAGSTVTFDQQALLAAHEFGHSLGSEHDPSSGDCAPGSLLGDGKYLMYTYTVSGEDPNNGKFSSCSINRMNEVLSTKSSCFVAGHASREVAQGIVNIGERSPVYAILLRTHASDVAVTTPPLHVPCTAMMLLPMADPVSRDIVLLYI</sequence>
<protein>
    <submittedName>
        <fullName evidence="3">ADA17-like protein</fullName>
    </submittedName>
</protein>
<dbReference type="Pfam" id="PF13574">
    <property type="entry name" value="Reprolysin_2"/>
    <property type="match status" value="1"/>
</dbReference>
<keyword evidence="1" id="KW-0479">Metal-binding</keyword>
<name>A0ABY7ERW5_MYAAR</name>
<dbReference type="Proteomes" id="UP001164746">
    <property type="component" value="Chromosome 8"/>
</dbReference>
<gene>
    <name evidence="3" type="ORF">MAR_025646</name>
</gene>
<keyword evidence="1" id="KW-0862">Zinc</keyword>
<feature type="active site" evidence="1">
    <location>
        <position position="146"/>
    </location>
</feature>
<evidence type="ECO:0000259" key="2">
    <source>
        <dbReference type="PROSITE" id="PS50215"/>
    </source>
</evidence>
<organism evidence="3 4">
    <name type="scientific">Mya arenaria</name>
    <name type="common">Soft-shell clam</name>
    <dbReference type="NCBI Taxonomy" id="6604"/>
    <lineage>
        <taxon>Eukaryota</taxon>
        <taxon>Metazoa</taxon>
        <taxon>Spiralia</taxon>
        <taxon>Lophotrochozoa</taxon>
        <taxon>Mollusca</taxon>
        <taxon>Bivalvia</taxon>
        <taxon>Autobranchia</taxon>
        <taxon>Heteroconchia</taxon>
        <taxon>Euheterodonta</taxon>
        <taxon>Imparidentia</taxon>
        <taxon>Neoheterodontei</taxon>
        <taxon>Myida</taxon>
        <taxon>Myoidea</taxon>
        <taxon>Myidae</taxon>
        <taxon>Mya</taxon>
    </lineage>
</organism>
<feature type="non-terminal residue" evidence="3">
    <location>
        <position position="275"/>
    </location>
</feature>
<accession>A0ABY7ERW5</accession>
<dbReference type="EMBL" id="CP111019">
    <property type="protein sequence ID" value="WAR11466.1"/>
    <property type="molecule type" value="Genomic_DNA"/>
</dbReference>
<dbReference type="PROSITE" id="PS50215">
    <property type="entry name" value="ADAM_MEPRO"/>
    <property type="match status" value="1"/>
</dbReference>
<dbReference type="InterPro" id="IPR051489">
    <property type="entry name" value="ADAM_Metalloproteinase"/>
</dbReference>
<evidence type="ECO:0000313" key="4">
    <source>
        <dbReference type="Proteomes" id="UP001164746"/>
    </source>
</evidence>
<feature type="binding site" evidence="1">
    <location>
        <position position="149"/>
    </location>
    <ligand>
        <name>Zn(2+)</name>
        <dbReference type="ChEBI" id="CHEBI:29105"/>
        <note>catalytic</note>
    </ligand>
</feature>
<evidence type="ECO:0000313" key="3">
    <source>
        <dbReference type="EMBL" id="WAR11466.1"/>
    </source>
</evidence>
<dbReference type="Gene3D" id="3.40.390.10">
    <property type="entry name" value="Collagenase (Catalytic Domain)"/>
    <property type="match status" value="1"/>
</dbReference>
<keyword evidence="4" id="KW-1185">Reference proteome</keyword>
<feature type="binding site" evidence="1">
    <location>
        <position position="155"/>
    </location>
    <ligand>
        <name>Zn(2+)</name>
        <dbReference type="ChEBI" id="CHEBI:29105"/>
        <note>catalytic</note>
    </ligand>
</feature>
<dbReference type="PANTHER" id="PTHR45702">
    <property type="entry name" value="ADAM10/ADAM17 METALLOPEPTIDASE FAMILY MEMBER"/>
    <property type="match status" value="1"/>
</dbReference>
<proteinExistence type="predicted"/>
<evidence type="ECO:0000256" key="1">
    <source>
        <dbReference type="PROSITE-ProRule" id="PRU00276"/>
    </source>
</evidence>
<feature type="domain" description="Peptidase M12B" evidence="2">
    <location>
        <begin position="140"/>
        <end position="214"/>
    </location>
</feature>
<feature type="binding site" evidence="1">
    <location>
        <position position="145"/>
    </location>
    <ligand>
        <name>Zn(2+)</name>
        <dbReference type="ChEBI" id="CHEBI:29105"/>
        <note>catalytic</note>
    </ligand>
</feature>
<reference evidence="3" key="1">
    <citation type="submission" date="2022-11" db="EMBL/GenBank/DDBJ databases">
        <title>Centuries of genome instability and evolution in soft-shell clam transmissible cancer (bioRxiv).</title>
        <authorList>
            <person name="Hart S.F.M."/>
            <person name="Yonemitsu M.A."/>
            <person name="Giersch R.M."/>
            <person name="Beal B.F."/>
            <person name="Arriagada G."/>
            <person name="Davis B.W."/>
            <person name="Ostrander E.A."/>
            <person name="Goff S.P."/>
            <person name="Metzger M.J."/>
        </authorList>
    </citation>
    <scope>NUCLEOTIDE SEQUENCE</scope>
    <source>
        <strain evidence="3">MELC-2E11</strain>
        <tissue evidence="3">Siphon/mantle</tissue>
    </source>
</reference>
<dbReference type="PANTHER" id="PTHR45702:SF2">
    <property type="entry name" value="KUZBANIAN, ISOFORM A"/>
    <property type="match status" value="1"/>
</dbReference>
<dbReference type="InterPro" id="IPR001590">
    <property type="entry name" value="Peptidase_M12B"/>
</dbReference>